<proteinExistence type="predicted"/>
<name>A0ABD1PDX7_9LAMI</name>
<protein>
    <submittedName>
        <fullName evidence="1">Uncharacterized protein</fullName>
    </submittedName>
</protein>
<evidence type="ECO:0000313" key="2">
    <source>
        <dbReference type="Proteomes" id="UP001604336"/>
    </source>
</evidence>
<dbReference type="EMBL" id="JBFOLK010000014">
    <property type="protein sequence ID" value="KAL2462111.1"/>
    <property type="molecule type" value="Genomic_DNA"/>
</dbReference>
<dbReference type="AlphaFoldDB" id="A0ABD1PDX7"/>
<gene>
    <name evidence="1" type="ORF">Adt_45531</name>
</gene>
<comment type="caution">
    <text evidence="1">The sequence shown here is derived from an EMBL/GenBank/DDBJ whole genome shotgun (WGS) entry which is preliminary data.</text>
</comment>
<dbReference type="Proteomes" id="UP001604336">
    <property type="component" value="Unassembled WGS sequence"/>
</dbReference>
<reference evidence="2" key="1">
    <citation type="submission" date="2024-07" db="EMBL/GenBank/DDBJ databases">
        <title>Two chromosome-level genome assemblies of Korean endemic species Abeliophyllum distichum and Forsythia ovata (Oleaceae).</title>
        <authorList>
            <person name="Jang H."/>
        </authorList>
    </citation>
    <scope>NUCLEOTIDE SEQUENCE [LARGE SCALE GENOMIC DNA]</scope>
</reference>
<accession>A0ABD1PDX7</accession>
<evidence type="ECO:0000313" key="1">
    <source>
        <dbReference type="EMBL" id="KAL2462111.1"/>
    </source>
</evidence>
<keyword evidence="2" id="KW-1185">Reference proteome</keyword>
<sequence>METYNMKDRVFMLENFVGTPMIDDMVSLVVQAHELRQARTEMKVVFDVLMADMLILTDNAKARIDEMKNDILVYIRPGLEEMEDGDSVDVKVRLDEVDGDLSLLKNGVRSFPSTEVLAGSKIRVLEHK</sequence>
<organism evidence="1 2">
    <name type="scientific">Abeliophyllum distichum</name>
    <dbReference type="NCBI Taxonomy" id="126358"/>
    <lineage>
        <taxon>Eukaryota</taxon>
        <taxon>Viridiplantae</taxon>
        <taxon>Streptophyta</taxon>
        <taxon>Embryophyta</taxon>
        <taxon>Tracheophyta</taxon>
        <taxon>Spermatophyta</taxon>
        <taxon>Magnoliopsida</taxon>
        <taxon>eudicotyledons</taxon>
        <taxon>Gunneridae</taxon>
        <taxon>Pentapetalae</taxon>
        <taxon>asterids</taxon>
        <taxon>lamiids</taxon>
        <taxon>Lamiales</taxon>
        <taxon>Oleaceae</taxon>
        <taxon>Forsythieae</taxon>
        <taxon>Abeliophyllum</taxon>
    </lineage>
</organism>